<dbReference type="EMBL" id="QPFP01000066">
    <property type="protein sequence ID" value="TEB24510.1"/>
    <property type="molecule type" value="Genomic_DNA"/>
</dbReference>
<dbReference type="InterPro" id="IPR041078">
    <property type="entry name" value="Plavaka"/>
</dbReference>
<sequence>MDRLADANPSILDQFKTTSVPIEVPSGSPEDIKPSRTFSIPGLHHRSILSLIKSAFAHPLAAQFHLTPYTLYHTPPNSEDKGTGTTNEGETLADDTQRVYSELYDSDAFIQEHEKVQNAPTDDPTCKREKIVAALMFWSDSTHLANFGTAKLWPVYMFLGNLSKYVRSMPNSGACQHLAYIPALPDYLTAELTEWHTNPKHIPEVLTHCRRELMHAVWKILLDDELIHAMTYGIVIKVLLATVRDKGTCLCPRCLVTKSKADQMGTGPDMTTRSKVRKYLGESVRHAREWIYRFGKGLKSKAVEDHLKESSSVPTENAFVVRIGPDFDLARMMVPDFMHEFELGVWKLLFTHLIRVLHAASPGGALVAQLDQRFRAVGTFGNSTIRKFASNASEMKKLAARDFEDLLQCAIPAFDGLLEDVRHSEALGRDLYPNRELLTLLYRTAEFHSFAKMRLHTDRTLEHLEKVTVQFGRLIRRFRDEVCPLYNTYELPSEADRRARRQIREQNARRAEQTESAPANSRPKGGRKLKTLNLSTYKFHSLGDYVKFIRLFGGSDSFSTQIGELAHRLVKRLYGLTNKRSVAQQIGRRVRRVERAQAAAMRNVQKVRLRHVVHRVSRKARKASKSVKHVTDELESMFAWDRDARFNISASQNLSINLTVLLSENGEDPAFENFLPKLQDHLLGRRIGREFDGDNHDEFTHEDRNTIRILKLFEVGTCHVNFTTYDNRRDYDVVNPRRHADIMVYSREDDPTAHPFWYARVIKIYHAKVSCSHPRALSRGVETMSFMLVRWFGSEPGYRSGFRGARLPKVGFVEYNPNHDNFAFGFLDPKQIIRGCHLVPDFNSGSGLNLLPFHRTAARQREPYTEDWMSYYVNIFVDRDMIMRHYGGAVGHLAPSRPIENLITPVEGGSLDSGEQHPHAPNGVEQEGGAEEEDSSGDDSEDSEGEGNGESSEDSEDDGDDGHYASD</sequence>
<protein>
    <submittedName>
        <fullName evidence="2">Uncharacterized protein</fullName>
    </submittedName>
</protein>
<feature type="compositionally biased region" description="Basic and acidic residues" evidence="1">
    <location>
        <begin position="504"/>
        <end position="513"/>
    </location>
</feature>
<evidence type="ECO:0000256" key="1">
    <source>
        <dbReference type="SAM" id="MobiDB-lite"/>
    </source>
</evidence>
<feature type="region of interest" description="Disordered" evidence="1">
    <location>
        <begin position="504"/>
        <end position="529"/>
    </location>
</feature>
<feature type="region of interest" description="Disordered" evidence="1">
    <location>
        <begin position="903"/>
        <end position="967"/>
    </location>
</feature>
<evidence type="ECO:0000313" key="2">
    <source>
        <dbReference type="EMBL" id="TEB24510.1"/>
    </source>
</evidence>
<evidence type="ECO:0000313" key="3">
    <source>
        <dbReference type="Proteomes" id="UP000298030"/>
    </source>
</evidence>
<reference evidence="2 3" key="1">
    <citation type="journal article" date="2019" name="Nat. Ecol. Evol.">
        <title>Megaphylogeny resolves global patterns of mushroom evolution.</title>
        <authorList>
            <person name="Varga T."/>
            <person name="Krizsan K."/>
            <person name="Foldi C."/>
            <person name="Dima B."/>
            <person name="Sanchez-Garcia M."/>
            <person name="Sanchez-Ramirez S."/>
            <person name="Szollosi G.J."/>
            <person name="Szarkandi J.G."/>
            <person name="Papp V."/>
            <person name="Albert L."/>
            <person name="Andreopoulos W."/>
            <person name="Angelini C."/>
            <person name="Antonin V."/>
            <person name="Barry K.W."/>
            <person name="Bougher N.L."/>
            <person name="Buchanan P."/>
            <person name="Buyck B."/>
            <person name="Bense V."/>
            <person name="Catcheside P."/>
            <person name="Chovatia M."/>
            <person name="Cooper J."/>
            <person name="Damon W."/>
            <person name="Desjardin D."/>
            <person name="Finy P."/>
            <person name="Geml J."/>
            <person name="Haridas S."/>
            <person name="Hughes K."/>
            <person name="Justo A."/>
            <person name="Karasinski D."/>
            <person name="Kautmanova I."/>
            <person name="Kiss B."/>
            <person name="Kocsube S."/>
            <person name="Kotiranta H."/>
            <person name="LaButti K.M."/>
            <person name="Lechner B.E."/>
            <person name="Liimatainen K."/>
            <person name="Lipzen A."/>
            <person name="Lukacs Z."/>
            <person name="Mihaltcheva S."/>
            <person name="Morgado L.N."/>
            <person name="Niskanen T."/>
            <person name="Noordeloos M.E."/>
            <person name="Ohm R.A."/>
            <person name="Ortiz-Santana B."/>
            <person name="Ovrebo C."/>
            <person name="Racz N."/>
            <person name="Riley R."/>
            <person name="Savchenko A."/>
            <person name="Shiryaev A."/>
            <person name="Soop K."/>
            <person name="Spirin V."/>
            <person name="Szebenyi C."/>
            <person name="Tomsovsky M."/>
            <person name="Tulloss R.E."/>
            <person name="Uehling J."/>
            <person name="Grigoriev I.V."/>
            <person name="Vagvolgyi C."/>
            <person name="Papp T."/>
            <person name="Martin F.M."/>
            <person name="Miettinen O."/>
            <person name="Hibbett D.S."/>
            <person name="Nagy L.G."/>
        </authorList>
    </citation>
    <scope>NUCLEOTIDE SEQUENCE [LARGE SCALE GENOMIC DNA]</scope>
    <source>
        <strain evidence="2 3">FP101781</strain>
    </source>
</reference>
<dbReference type="AlphaFoldDB" id="A0A4Y7SRL1"/>
<organism evidence="2 3">
    <name type="scientific">Coprinellus micaceus</name>
    <name type="common">Glistening ink-cap mushroom</name>
    <name type="synonym">Coprinus micaceus</name>
    <dbReference type="NCBI Taxonomy" id="71717"/>
    <lineage>
        <taxon>Eukaryota</taxon>
        <taxon>Fungi</taxon>
        <taxon>Dikarya</taxon>
        <taxon>Basidiomycota</taxon>
        <taxon>Agaricomycotina</taxon>
        <taxon>Agaricomycetes</taxon>
        <taxon>Agaricomycetidae</taxon>
        <taxon>Agaricales</taxon>
        <taxon>Agaricineae</taxon>
        <taxon>Psathyrellaceae</taxon>
        <taxon>Coprinellus</taxon>
    </lineage>
</organism>
<proteinExistence type="predicted"/>
<dbReference type="Pfam" id="PF18759">
    <property type="entry name" value="Plavaka"/>
    <property type="match status" value="1"/>
</dbReference>
<accession>A0A4Y7SRL1</accession>
<dbReference type="Proteomes" id="UP000298030">
    <property type="component" value="Unassembled WGS sequence"/>
</dbReference>
<keyword evidence="3" id="KW-1185">Reference proteome</keyword>
<dbReference type="OrthoDB" id="3183767at2759"/>
<name>A0A4Y7SRL1_COPMI</name>
<comment type="caution">
    <text evidence="2">The sequence shown here is derived from an EMBL/GenBank/DDBJ whole genome shotgun (WGS) entry which is preliminary data.</text>
</comment>
<gene>
    <name evidence="2" type="ORF">FA13DRAFT_1797236</name>
</gene>
<dbReference type="STRING" id="71717.A0A4Y7SRL1"/>
<feature type="compositionally biased region" description="Acidic residues" evidence="1">
    <location>
        <begin position="928"/>
        <end position="960"/>
    </location>
</feature>